<evidence type="ECO:0000313" key="1">
    <source>
        <dbReference type="EMBL" id="MTD94255.1"/>
    </source>
</evidence>
<comment type="caution">
    <text evidence="1">The sequence shown here is derived from an EMBL/GenBank/DDBJ whole genome shotgun (WGS) entry which is preliminary data.</text>
</comment>
<dbReference type="AlphaFoldDB" id="A0A6I3KF83"/>
<evidence type="ECO:0000313" key="2">
    <source>
        <dbReference type="Proteomes" id="UP000440694"/>
    </source>
</evidence>
<dbReference type="RefSeq" id="WP_154738703.1">
    <property type="nucleotide sequence ID" value="NZ_WMBQ01000001.1"/>
</dbReference>
<organism evidence="1 2">
    <name type="scientific">Hyphomicrobium album</name>
    <dbReference type="NCBI Taxonomy" id="2665159"/>
    <lineage>
        <taxon>Bacteria</taxon>
        <taxon>Pseudomonadati</taxon>
        <taxon>Pseudomonadota</taxon>
        <taxon>Alphaproteobacteria</taxon>
        <taxon>Hyphomicrobiales</taxon>
        <taxon>Hyphomicrobiaceae</taxon>
        <taxon>Hyphomicrobium</taxon>
    </lineage>
</organism>
<dbReference type="InterPro" id="IPR005358">
    <property type="entry name" value="Puta_zinc/iron-chelating_dom"/>
</dbReference>
<keyword evidence="2" id="KW-1185">Reference proteome</keyword>
<dbReference type="Proteomes" id="UP000440694">
    <property type="component" value="Unassembled WGS sequence"/>
</dbReference>
<name>A0A6I3KF83_9HYPH</name>
<dbReference type="EMBL" id="WMBQ01000001">
    <property type="protein sequence ID" value="MTD94255.1"/>
    <property type="molecule type" value="Genomic_DNA"/>
</dbReference>
<proteinExistence type="predicted"/>
<accession>A0A6I3KF83</accession>
<gene>
    <name evidence="1" type="ORF">GIW81_07890</name>
</gene>
<protein>
    <submittedName>
        <fullName evidence="1">YkgJ family cysteine cluster protein</fullName>
    </submittedName>
</protein>
<reference evidence="1 2" key="1">
    <citation type="submission" date="2019-11" db="EMBL/GenBank/DDBJ databases">
        <title>Identification of a novel strain.</title>
        <authorList>
            <person name="Xu Q."/>
            <person name="Wang G."/>
        </authorList>
    </citation>
    <scope>NUCLEOTIDE SEQUENCE [LARGE SCALE GENOMIC DNA]</scope>
    <source>
        <strain evidence="2">xq</strain>
    </source>
</reference>
<sequence>MGSVVPSPCNACGACCSYSADWPRFTLEDDADIARLPPEFVSDTMSGMRCDGERCCALLGKVGVATSCSVYAQRPDVCRACQPGDEACTMARHRFGLTPLAP</sequence>
<dbReference type="Pfam" id="PF03692">
    <property type="entry name" value="CxxCxxCC"/>
    <property type="match status" value="1"/>
</dbReference>